<feature type="chain" id="PRO_5038708411" evidence="2">
    <location>
        <begin position="20"/>
        <end position="174"/>
    </location>
</feature>
<keyword evidence="1" id="KW-1015">Disulfide bond</keyword>
<dbReference type="AlphaFoldDB" id="A0A316DAP6"/>
<dbReference type="PANTHER" id="PTHR42852:SF13">
    <property type="entry name" value="PROTEIN DIPZ"/>
    <property type="match status" value="1"/>
</dbReference>
<dbReference type="EMBL" id="QGGL01000004">
    <property type="protein sequence ID" value="PWK14872.1"/>
    <property type="molecule type" value="Genomic_DNA"/>
</dbReference>
<evidence type="ECO:0000256" key="2">
    <source>
        <dbReference type="SAM" id="SignalP"/>
    </source>
</evidence>
<dbReference type="CDD" id="cd02966">
    <property type="entry name" value="TlpA_like_family"/>
    <property type="match status" value="1"/>
</dbReference>
<dbReference type="GO" id="GO:0016491">
    <property type="term" value="F:oxidoreductase activity"/>
    <property type="evidence" value="ECO:0007669"/>
    <property type="project" value="InterPro"/>
</dbReference>
<dbReference type="PANTHER" id="PTHR42852">
    <property type="entry name" value="THIOL:DISULFIDE INTERCHANGE PROTEIN DSBE"/>
    <property type="match status" value="1"/>
</dbReference>
<dbReference type="Gene3D" id="3.40.30.10">
    <property type="entry name" value="Glutaredoxin"/>
    <property type="match status" value="1"/>
</dbReference>
<evidence type="ECO:0000313" key="4">
    <source>
        <dbReference type="EMBL" id="PWK14872.1"/>
    </source>
</evidence>
<keyword evidence="5" id="KW-1185">Reference proteome</keyword>
<dbReference type="InterPro" id="IPR013766">
    <property type="entry name" value="Thioredoxin_domain"/>
</dbReference>
<proteinExistence type="predicted"/>
<organism evidence="4 5">
    <name type="scientific">Tumebacillus permanentifrigoris</name>
    <dbReference type="NCBI Taxonomy" id="378543"/>
    <lineage>
        <taxon>Bacteria</taxon>
        <taxon>Bacillati</taxon>
        <taxon>Bacillota</taxon>
        <taxon>Bacilli</taxon>
        <taxon>Bacillales</taxon>
        <taxon>Alicyclobacillaceae</taxon>
        <taxon>Tumebacillus</taxon>
    </lineage>
</organism>
<dbReference type="InterPro" id="IPR036249">
    <property type="entry name" value="Thioredoxin-like_sf"/>
</dbReference>
<dbReference type="GO" id="GO:0016209">
    <property type="term" value="F:antioxidant activity"/>
    <property type="evidence" value="ECO:0007669"/>
    <property type="project" value="InterPro"/>
</dbReference>
<reference evidence="4 5" key="1">
    <citation type="submission" date="2018-05" db="EMBL/GenBank/DDBJ databases">
        <title>Genomic Encyclopedia of Type Strains, Phase IV (KMG-IV): sequencing the most valuable type-strain genomes for metagenomic binning, comparative biology and taxonomic classification.</title>
        <authorList>
            <person name="Goeker M."/>
        </authorList>
    </citation>
    <scope>NUCLEOTIDE SEQUENCE [LARGE SCALE GENOMIC DNA]</scope>
    <source>
        <strain evidence="4 5">DSM 18773</strain>
    </source>
</reference>
<dbReference type="OrthoDB" id="25753at2"/>
<dbReference type="Proteomes" id="UP000245634">
    <property type="component" value="Unassembled WGS sequence"/>
</dbReference>
<feature type="signal peptide" evidence="2">
    <location>
        <begin position="1"/>
        <end position="19"/>
    </location>
</feature>
<dbReference type="InterPro" id="IPR017937">
    <property type="entry name" value="Thioredoxin_CS"/>
</dbReference>
<dbReference type="InterPro" id="IPR050553">
    <property type="entry name" value="Thioredoxin_ResA/DsbE_sf"/>
</dbReference>
<sequence length="174" mass="18899">MRSRLLFAIICCLSFLTLAGCGSQSDTPKATVVKAGSPAPDFSLSTSSGQEISLAALHGKKVVLNFWASWCGPCKTEMPDLQAMSKKYEDHVQLIGVNLTSDDDRERAVQFMLENGLTFPSVLDVEGTAKKSYNIIGLPVTISIDGNGTVVERRDGQLTHETMDAMFTKLLQQP</sequence>
<dbReference type="SUPFAM" id="SSF52833">
    <property type="entry name" value="Thioredoxin-like"/>
    <property type="match status" value="1"/>
</dbReference>
<evidence type="ECO:0000256" key="1">
    <source>
        <dbReference type="ARBA" id="ARBA00023157"/>
    </source>
</evidence>
<protein>
    <submittedName>
        <fullName evidence="4">Peroxiredoxin</fullName>
    </submittedName>
</protein>
<accession>A0A316DAP6</accession>
<dbReference type="PROSITE" id="PS51352">
    <property type="entry name" value="THIOREDOXIN_2"/>
    <property type="match status" value="1"/>
</dbReference>
<dbReference type="PROSITE" id="PS51257">
    <property type="entry name" value="PROKAR_LIPOPROTEIN"/>
    <property type="match status" value="1"/>
</dbReference>
<evidence type="ECO:0000313" key="5">
    <source>
        <dbReference type="Proteomes" id="UP000245634"/>
    </source>
</evidence>
<dbReference type="RefSeq" id="WP_109687228.1">
    <property type="nucleotide sequence ID" value="NZ_QGGL01000004.1"/>
</dbReference>
<keyword evidence="2" id="KW-0732">Signal</keyword>
<feature type="domain" description="Thioredoxin" evidence="3">
    <location>
        <begin position="33"/>
        <end position="172"/>
    </location>
</feature>
<gene>
    <name evidence="4" type="ORF">C7459_10472</name>
</gene>
<name>A0A316DAP6_9BACL</name>
<dbReference type="Pfam" id="PF00578">
    <property type="entry name" value="AhpC-TSA"/>
    <property type="match status" value="1"/>
</dbReference>
<comment type="caution">
    <text evidence="4">The sequence shown here is derived from an EMBL/GenBank/DDBJ whole genome shotgun (WGS) entry which is preliminary data.</text>
</comment>
<evidence type="ECO:0000259" key="3">
    <source>
        <dbReference type="PROSITE" id="PS51352"/>
    </source>
</evidence>
<dbReference type="InterPro" id="IPR000866">
    <property type="entry name" value="AhpC/TSA"/>
</dbReference>
<dbReference type="PROSITE" id="PS00194">
    <property type="entry name" value="THIOREDOXIN_1"/>
    <property type="match status" value="1"/>
</dbReference>